<dbReference type="PANTHER" id="PTHR33085">
    <property type="entry name" value="OS12G0113100 PROTEIN-RELATED"/>
    <property type="match status" value="1"/>
</dbReference>
<dbReference type="Proteomes" id="UP000636709">
    <property type="component" value="Unassembled WGS sequence"/>
</dbReference>
<accession>A0A835B795</accession>
<name>A0A835B795_9POAL</name>
<comment type="caution">
    <text evidence="1">The sequence shown here is derived from an EMBL/GenBank/DDBJ whole genome shotgun (WGS) entry which is preliminary data.</text>
</comment>
<keyword evidence="2" id="KW-1185">Reference proteome</keyword>
<dbReference type="PANTHER" id="PTHR33085:SF88">
    <property type="entry name" value="OS08G0165000 PROTEIN"/>
    <property type="match status" value="1"/>
</dbReference>
<dbReference type="OrthoDB" id="653929at2759"/>
<organism evidence="1 2">
    <name type="scientific">Digitaria exilis</name>
    <dbReference type="NCBI Taxonomy" id="1010633"/>
    <lineage>
        <taxon>Eukaryota</taxon>
        <taxon>Viridiplantae</taxon>
        <taxon>Streptophyta</taxon>
        <taxon>Embryophyta</taxon>
        <taxon>Tracheophyta</taxon>
        <taxon>Spermatophyta</taxon>
        <taxon>Magnoliopsida</taxon>
        <taxon>Liliopsida</taxon>
        <taxon>Poales</taxon>
        <taxon>Poaceae</taxon>
        <taxon>PACMAD clade</taxon>
        <taxon>Panicoideae</taxon>
        <taxon>Panicodae</taxon>
        <taxon>Paniceae</taxon>
        <taxon>Anthephorinae</taxon>
        <taxon>Digitaria</taxon>
    </lineage>
</organism>
<dbReference type="Pfam" id="PF07893">
    <property type="entry name" value="DUF1668"/>
    <property type="match status" value="1"/>
</dbReference>
<protein>
    <submittedName>
        <fullName evidence="1">Uncharacterized protein</fullName>
    </submittedName>
</protein>
<reference evidence="1" key="1">
    <citation type="submission" date="2020-07" db="EMBL/GenBank/DDBJ databases">
        <title>Genome sequence and genetic diversity analysis of an under-domesticated orphan crop, white fonio (Digitaria exilis).</title>
        <authorList>
            <person name="Bennetzen J.L."/>
            <person name="Chen S."/>
            <person name="Ma X."/>
            <person name="Wang X."/>
            <person name="Yssel A.E.J."/>
            <person name="Chaluvadi S.R."/>
            <person name="Johnson M."/>
            <person name="Gangashetty P."/>
            <person name="Hamidou F."/>
            <person name="Sanogo M.D."/>
            <person name="Zwaenepoel A."/>
            <person name="Wallace J."/>
            <person name="Van De Peer Y."/>
            <person name="Van Deynze A."/>
        </authorList>
    </citation>
    <scope>NUCLEOTIDE SEQUENCE</scope>
    <source>
        <tissue evidence="1">Leaves</tissue>
    </source>
</reference>
<evidence type="ECO:0000313" key="1">
    <source>
        <dbReference type="EMBL" id="KAF8692229.1"/>
    </source>
</evidence>
<evidence type="ECO:0000313" key="2">
    <source>
        <dbReference type="Proteomes" id="UP000636709"/>
    </source>
</evidence>
<dbReference type="InterPro" id="IPR012871">
    <property type="entry name" value="DUF1668_ORYSA"/>
</dbReference>
<sequence>MRWSHFHAHLGIQRGARDLRLRHGGGGVEQGGQLDALPFSGGAAYVPEHRLWFGVRDGAFCAVDLAGAAFPTARRPPAVRNIWEDNLAGPPAEPIAVAPCAPGIRKVLHARFFTTDDDAPVWSVTHAVLTAIEVERCDGDDAGGGLRMVKHGTRRYTLLHDMMAWVL</sequence>
<gene>
    <name evidence="1" type="ORF">HU200_039833</name>
</gene>
<dbReference type="AlphaFoldDB" id="A0A835B795"/>
<dbReference type="EMBL" id="JACEFO010001947">
    <property type="protein sequence ID" value="KAF8692229.1"/>
    <property type="molecule type" value="Genomic_DNA"/>
</dbReference>
<proteinExistence type="predicted"/>